<dbReference type="OrthoDB" id="9800443at2"/>
<dbReference type="EMBL" id="CP015519">
    <property type="protein sequence ID" value="APG27222.1"/>
    <property type="molecule type" value="Genomic_DNA"/>
</dbReference>
<organism evidence="1 2">
    <name type="scientific">Syntrophotalea acetylenivorans</name>
    <dbReference type="NCBI Taxonomy" id="1842532"/>
    <lineage>
        <taxon>Bacteria</taxon>
        <taxon>Pseudomonadati</taxon>
        <taxon>Thermodesulfobacteriota</taxon>
        <taxon>Desulfuromonadia</taxon>
        <taxon>Desulfuromonadales</taxon>
        <taxon>Syntrophotaleaceae</taxon>
        <taxon>Syntrophotalea</taxon>
    </lineage>
</organism>
<evidence type="ECO:0000313" key="2">
    <source>
        <dbReference type="Proteomes" id="UP000182517"/>
    </source>
</evidence>
<protein>
    <recommendedName>
        <fullName evidence="3">Cytosolic protein</fullName>
    </recommendedName>
</protein>
<dbReference type="Pfam" id="PF20095">
    <property type="entry name" value="DUF6485"/>
    <property type="match status" value="1"/>
</dbReference>
<keyword evidence="2" id="KW-1185">Reference proteome</keyword>
<accession>A0A1L3GMR9</accession>
<gene>
    <name evidence="1" type="ORF">A7E78_04840</name>
</gene>
<dbReference type="Proteomes" id="UP000182517">
    <property type="component" value="Chromosome"/>
</dbReference>
<reference evidence="1 2" key="1">
    <citation type="journal article" date="2017" name="Genome Announc.">
        <title>Complete Genome Sequences of Two Acetylene-Fermenting Pelobacter acetylenicus Strains.</title>
        <authorList>
            <person name="Sutton J.M."/>
            <person name="Baesman S.M."/>
            <person name="Fierst J.L."/>
            <person name="Poret-Peterson A.T."/>
            <person name="Oremland R.S."/>
            <person name="Dunlap D.S."/>
            <person name="Akob D.M."/>
        </authorList>
    </citation>
    <scope>NUCLEOTIDE SEQUENCE [LARGE SCALE GENOMIC DNA]</scope>
    <source>
        <strain evidence="1 2">SFB93</strain>
    </source>
</reference>
<dbReference type="AlphaFoldDB" id="A0A1L3GMR9"/>
<proteinExistence type="predicted"/>
<dbReference type="KEGG" id="pef:A7E78_04840"/>
<evidence type="ECO:0008006" key="3">
    <source>
        <dbReference type="Google" id="ProtNLM"/>
    </source>
</evidence>
<dbReference type="STRING" id="1842532.A7E78_04840"/>
<evidence type="ECO:0000313" key="1">
    <source>
        <dbReference type="EMBL" id="APG27222.1"/>
    </source>
</evidence>
<name>A0A1L3GMR9_9BACT</name>
<dbReference type="RefSeq" id="WP_072283186.1">
    <property type="nucleotide sequence ID" value="NZ_CP015519.1"/>
</dbReference>
<sequence>MGCIGEQSFDHCTCTYTACDKRGRCCECVIYHRGKGEVPGCFFSPDGERSYDRSLKNLCKDGGC</sequence>